<sequence length="267" mass="28043">MIFLSTLLALGLLATVGTASSSGCGTQPTLTNGVHNINDREYILKLPDSYDQNKPHHLIFGLHWRGGNMNSVANGEGVQPWYGLESRAQGSAILVAPNGRNAGWANTNGEDVAFIDAIIKQVEDDLCVDTSSRFATGFSWGGGMSYALACSRAKVFKAVSVLSGGLISGCDGGNDPIAYLGIHGINDPVLPFDGGVNLANKFVGNNGCQPENVGKTGAGSNGFVRTDFQRCSRPVSFIAFDGGHDAAPLGIWNSLAPDATWEFFMAA</sequence>
<accession>A0A9W9EQV4</accession>
<evidence type="ECO:0000256" key="7">
    <source>
        <dbReference type="ARBA" id="ARBA00023277"/>
    </source>
</evidence>
<protein>
    <recommendedName>
        <fullName evidence="11">Feruloyl esterase C</fullName>
        <ecNumber evidence="11">3.1.1.73</ecNumber>
    </recommendedName>
    <alternativeName>
        <fullName evidence="11">Ferulic acid esterase C</fullName>
    </alternativeName>
</protein>
<dbReference type="GeneID" id="81362427"/>
<evidence type="ECO:0000256" key="11">
    <source>
        <dbReference type="RuleBase" id="RU367094"/>
    </source>
</evidence>
<evidence type="ECO:0000313" key="12">
    <source>
        <dbReference type="EMBL" id="KAJ5086186.1"/>
    </source>
</evidence>
<reference evidence="12" key="1">
    <citation type="submission" date="2022-11" db="EMBL/GenBank/DDBJ databases">
        <authorList>
            <person name="Petersen C."/>
        </authorList>
    </citation>
    <scope>NUCLEOTIDE SEQUENCE</scope>
    <source>
        <strain evidence="12">IBT 30761</strain>
    </source>
</reference>
<dbReference type="PANTHER" id="PTHR38050">
    <property type="match status" value="1"/>
</dbReference>
<evidence type="ECO:0000256" key="1">
    <source>
        <dbReference type="ARBA" id="ARBA00004613"/>
    </source>
</evidence>
<dbReference type="GO" id="GO:0030600">
    <property type="term" value="F:feruloyl esterase activity"/>
    <property type="evidence" value="ECO:0007669"/>
    <property type="project" value="UniProtKB-UniRule"/>
</dbReference>
<feature type="chain" id="PRO_5041014492" description="Feruloyl esterase C" evidence="11">
    <location>
        <begin position="20"/>
        <end position="267"/>
    </location>
</feature>
<dbReference type="InterPro" id="IPR029058">
    <property type="entry name" value="AB_hydrolase_fold"/>
</dbReference>
<keyword evidence="7 11" id="KW-0119">Carbohydrate metabolism</keyword>
<dbReference type="GO" id="GO:0045493">
    <property type="term" value="P:xylan catabolic process"/>
    <property type="evidence" value="ECO:0007669"/>
    <property type="project" value="UniProtKB-UniRule"/>
</dbReference>
<comment type="subcellular location">
    <subcellularLocation>
        <location evidence="1 11">Secreted</location>
    </subcellularLocation>
</comment>
<dbReference type="OrthoDB" id="424610at2759"/>
<reference evidence="12" key="2">
    <citation type="journal article" date="2023" name="IMA Fungus">
        <title>Comparative genomic study of the Penicillium genus elucidates a diverse pangenome and 15 lateral gene transfer events.</title>
        <authorList>
            <person name="Petersen C."/>
            <person name="Sorensen T."/>
            <person name="Nielsen M.R."/>
            <person name="Sondergaard T.E."/>
            <person name="Sorensen J.L."/>
            <person name="Fitzpatrick D.A."/>
            <person name="Frisvad J.C."/>
            <person name="Nielsen K.L."/>
        </authorList>
    </citation>
    <scope>NUCLEOTIDE SEQUENCE</scope>
    <source>
        <strain evidence="12">IBT 30761</strain>
    </source>
</reference>
<evidence type="ECO:0000256" key="8">
    <source>
        <dbReference type="ARBA" id="ARBA00023326"/>
    </source>
</evidence>
<proteinExistence type="inferred from homology"/>
<comment type="function">
    <text evidence="9 11">Involved in degradation of plant cell walls. Hydrolyzes the feruloyl-arabinose ester bond in arabinoxylans, and the feruloyl-galactose ester bond in pectin. Active against paranitrophenyl-acetate, methyl ferulate and wheat arabinoxylan.</text>
</comment>
<comment type="catalytic activity">
    <reaction evidence="10 11">
        <text>feruloyl-polysaccharide + H2O = ferulate + polysaccharide.</text>
        <dbReference type="EC" id="3.1.1.73"/>
    </reaction>
</comment>
<dbReference type="SUPFAM" id="SSF53474">
    <property type="entry name" value="alpha/beta-Hydrolases"/>
    <property type="match status" value="1"/>
</dbReference>
<keyword evidence="13" id="KW-1185">Reference proteome</keyword>
<organism evidence="12 13">
    <name type="scientific">Penicillium argentinense</name>
    <dbReference type="NCBI Taxonomy" id="1131581"/>
    <lineage>
        <taxon>Eukaryota</taxon>
        <taxon>Fungi</taxon>
        <taxon>Dikarya</taxon>
        <taxon>Ascomycota</taxon>
        <taxon>Pezizomycotina</taxon>
        <taxon>Eurotiomycetes</taxon>
        <taxon>Eurotiomycetidae</taxon>
        <taxon>Eurotiales</taxon>
        <taxon>Aspergillaceae</taxon>
        <taxon>Penicillium</taxon>
    </lineage>
</organism>
<evidence type="ECO:0000256" key="10">
    <source>
        <dbReference type="ARBA" id="ARBA00034075"/>
    </source>
</evidence>
<evidence type="ECO:0000256" key="6">
    <source>
        <dbReference type="ARBA" id="ARBA00022801"/>
    </source>
</evidence>
<dbReference type="RefSeq" id="XP_056470864.1">
    <property type="nucleotide sequence ID" value="XM_056623448.1"/>
</dbReference>
<evidence type="ECO:0000256" key="3">
    <source>
        <dbReference type="ARBA" id="ARBA00022525"/>
    </source>
</evidence>
<dbReference type="GO" id="GO:0072330">
    <property type="term" value="P:monocarboxylic acid biosynthetic process"/>
    <property type="evidence" value="ECO:0007669"/>
    <property type="project" value="UniProtKB-ARBA"/>
</dbReference>
<dbReference type="PANTHER" id="PTHR38050:SF1">
    <property type="entry name" value="FERULOYL ESTERASE C"/>
    <property type="match status" value="1"/>
</dbReference>
<feature type="signal peptide" evidence="11">
    <location>
        <begin position="1"/>
        <end position="19"/>
    </location>
</feature>
<comment type="caution">
    <text evidence="12">The sequence shown here is derived from an EMBL/GenBank/DDBJ whole genome shotgun (WGS) entry which is preliminary data.</text>
</comment>
<comment type="similarity">
    <text evidence="2 11">Belongs to the faeC family.</text>
</comment>
<keyword evidence="3 11" id="KW-0964">Secreted</keyword>
<dbReference type="InterPro" id="IPR043595">
    <property type="entry name" value="FaeB/C/D"/>
</dbReference>
<keyword evidence="8 11" id="KW-0624">Polysaccharide degradation</keyword>
<dbReference type="GO" id="GO:0017000">
    <property type="term" value="P:antibiotic biosynthetic process"/>
    <property type="evidence" value="ECO:0007669"/>
    <property type="project" value="UniProtKB-ARBA"/>
</dbReference>
<evidence type="ECO:0000256" key="9">
    <source>
        <dbReference type="ARBA" id="ARBA00025250"/>
    </source>
</evidence>
<keyword evidence="4 11" id="KW-0858">Xylan degradation</keyword>
<keyword evidence="5 11" id="KW-0732">Signal</keyword>
<dbReference type="Proteomes" id="UP001149074">
    <property type="component" value="Unassembled WGS sequence"/>
</dbReference>
<name>A0A9W9EQV4_9EURO</name>
<evidence type="ECO:0000256" key="4">
    <source>
        <dbReference type="ARBA" id="ARBA00022651"/>
    </source>
</evidence>
<dbReference type="EC" id="3.1.1.73" evidence="11"/>
<dbReference type="GO" id="GO:0005576">
    <property type="term" value="C:extracellular region"/>
    <property type="evidence" value="ECO:0007669"/>
    <property type="project" value="UniProtKB-SubCell"/>
</dbReference>
<evidence type="ECO:0000313" key="13">
    <source>
        <dbReference type="Proteomes" id="UP001149074"/>
    </source>
</evidence>
<evidence type="ECO:0000256" key="2">
    <source>
        <dbReference type="ARBA" id="ARBA00010278"/>
    </source>
</evidence>
<gene>
    <name evidence="12" type="ORF">N7532_010957</name>
</gene>
<dbReference type="Gene3D" id="3.40.50.1820">
    <property type="entry name" value="alpha/beta hydrolase"/>
    <property type="match status" value="1"/>
</dbReference>
<dbReference type="AlphaFoldDB" id="A0A9W9EQV4"/>
<dbReference type="EMBL" id="JAPQKI010000010">
    <property type="protein sequence ID" value="KAJ5086186.1"/>
    <property type="molecule type" value="Genomic_DNA"/>
</dbReference>
<evidence type="ECO:0000256" key="5">
    <source>
        <dbReference type="ARBA" id="ARBA00022729"/>
    </source>
</evidence>
<keyword evidence="6 11" id="KW-0378">Hydrolase</keyword>